<protein>
    <submittedName>
        <fullName evidence="2">Uncharacterized protein</fullName>
    </submittedName>
</protein>
<evidence type="ECO:0000256" key="1">
    <source>
        <dbReference type="SAM" id="Phobius"/>
    </source>
</evidence>
<proteinExistence type="predicted"/>
<feature type="transmembrane region" description="Helical" evidence="1">
    <location>
        <begin position="20"/>
        <end position="40"/>
    </location>
</feature>
<dbReference type="Proteomes" id="UP001634747">
    <property type="component" value="Unassembled WGS sequence"/>
</dbReference>
<dbReference type="RefSeq" id="WP_344687439.1">
    <property type="nucleotide sequence ID" value="NZ_BAABBH010000001.1"/>
</dbReference>
<keyword evidence="3" id="KW-1185">Reference proteome</keyword>
<evidence type="ECO:0000313" key="2">
    <source>
        <dbReference type="EMBL" id="MFN2974759.1"/>
    </source>
</evidence>
<keyword evidence="1" id="KW-0812">Transmembrane</keyword>
<sequence>MSGVATFGLPLIFKTGFDRVTMIFTLALLAFTLFLFAFFVSVTHGSILPLVTICRLCLCSEARLPSHRET</sequence>
<organism evidence="2 3">
    <name type="scientific">Terriglobus aquaticus</name>
    <dbReference type="NCBI Taxonomy" id="940139"/>
    <lineage>
        <taxon>Bacteria</taxon>
        <taxon>Pseudomonadati</taxon>
        <taxon>Acidobacteriota</taxon>
        <taxon>Terriglobia</taxon>
        <taxon>Terriglobales</taxon>
        <taxon>Acidobacteriaceae</taxon>
        <taxon>Terriglobus</taxon>
    </lineage>
</organism>
<keyword evidence="1" id="KW-1133">Transmembrane helix</keyword>
<accession>A0ABW9KGJ0</accession>
<evidence type="ECO:0000313" key="3">
    <source>
        <dbReference type="Proteomes" id="UP001634747"/>
    </source>
</evidence>
<keyword evidence="1" id="KW-0472">Membrane</keyword>
<comment type="caution">
    <text evidence="2">The sequence shown here is derived from an EMBL/GenBank/DDBJ whole genome shotgun (WGS) entry which is preliminary data.</text>
</comment>
<reference evidence="2 3" key="1">
    <citation type="submission" date="2024-12" db="EMBL/GenBank/DDBJ databases">
        <authorList>
            <person name="Lee Y."/>
        </authorList>
    </citation>
    <scope>NUCLEOTIDE SEQUENCE [LARGE SCALE GENOMIC DNA]</scope>
    <source>
        <strain evidence="2 3">03SUJ4</strain>
    </source>
</reference>
<name>A0ABW9KGJ0_9BACT</name>
<gene>
    <name evidence="2" type="ORF">ACK2TP_03210</name>
</gene>
<dbReference type="EMBL" id="JBJYXY010000001">
    <property type="protein sequence ID" value="MFN2974759.1"/>
    <property type="molecule type" value="Genomic_DNA"/>
</dbReference>